<dbReference type="InterPro" id="IPR036291">
    <property type="entry name" value="NAD(P)-bd_dom_sf"/>
</dbReference>
<organism evidence="3 4">
    <name type="scientific">Microlunatus sagamiharensis</name>
    <dbReference type="NCBI Taxonomy" id="546874"/>
    <lineage>
        <taxon>Bacteria</taxon>
        <taxon>Bacillati</taxon>
        <taxon>Actinomycetota</taxon>
        <taxon>Actinomycetes</taxon>
        <taxon>Propionibacteriales</taxon>
        <taxon>Propionibacteriaceae</taxon>
        <taxon>Microlunatus</taxon>
    </lineage>
</organism>
<dbReference type="GO" id="GO:0016491">
    <property type="term" value="F:oxidoreductase activity"/>
    <property type="evidence" value="ECO:0007669"/>
    <property type="project" value="UniProtKB-KW"/>
</dbReference>
<dbReference type="PANTHER" id="PTHR43477">
    <property type="entry name" value="DIHYDROANTICAPSIN 7-DEHYDROGENASE"/>
    <property type="match status" value="1"/>
</dbReference>
<dbReference type="InterPro" id="IPR051122">
    <property type="entry name" value="SDR_DHRS6-like"/>
</dbReference>
<dbReference type="Pfam" id="PF13561">
    <property type="entry name" value="adh_short_C2"/>
    <property type="match status" value="1"/>
</dbReference>
<reference evidence="4" key="1">
    <citation type="submission" date="2016-10" db="EMBL/GenBank/DDBJ databases">
        <authorList>
            <person name="Varghese N."/>
            <person name="Submissions S."/>
        </authorList>
    </citation>
    <scope>NUCLEOTIDE SEQUENCE [LARGE SCALE GENOMIC DNA]</scope>
    <source>
        <strain evidence="4">DSM 21743</strain>
    </source>
</reference>
<dbReference type="OrthoDB" id="9787486at2"/>
<gene>
    <name evidence="3" type="ORF">SAMN04488544_2421</name>
</gene>
<proteinExistence type="inferred from homology"/>
<evidence type="ECO:0000256" key="2">
    <source>
        <dbReference type="ARBA" id="ARBA00023002"/>
    </source>
</evidence>
<evidence type="ECO:0000256" key="1">
    <source>
        <dbReference type="ARBA" id="ARBA00006484"/>
    </source>
</evidence>
<dbReference type="CDD" id="cd11731">
    <property type="entry name" value="Lin1944_like_SDR_c"/>
    <property type="match status" value="1"/>
</dbReference>
<dbReference type="AlphaFoldDB" id="A0A1H2MNK7"/>
<dbReference type="STRING" id="546874.SAMN04488544_2421"/>
<dbReference type="SUPFAM" id="SSF51735">
    <property type="entry name" value="NAD(P)-binding Rossmann-fold domains"/>
    <property type="match status" value="1"/>
</dbReference>
<dbReference type="EMBL" id="LT629799">
    <property type="protein sequence ID" value="SDU94809.1"/>
    <property type="molecule type" value="Genomic_DNA"/>
</dbReference>
<dbReference type="Proteomes" id="UP000198825">
    <property type="component" value="Chromosome I"/>
</dbReference>
<accession>A0A1H2MNK7</accession>
<dbReference type="InterPro" id="IPR002347">
    <property type="entry name" value="SDR_fam"/>
</dbReference>
<dbReference type="PANTHER" id="PTHR43477:SF1">
    <property type="entry name" value="DIHYDROANTICAPSIN 7-DEHYDROGENASE"/>
    <property type="match status" value="1"/>
</dbReference>
<dbReference type="NCBIfam" id="NF005754">
    <property type="entry name" value="PRK07578.1"/>
    <property type="match status" value="1"/>
</dbReference>
<keyword evidence="4" id="KW-1185">Reference proteome</keyword>
<dbReference type="RefSeq" id="WP_091074661.1">
    <property type="nucleotide sequence ID" value="NZ_LT629799.1"/>
</dbReference>
<evidence type="ECO:0000313" key="3">
    <source>
        <dbReference type="EMBL" id="SDU94809.1"/>
    </source>
</evidence>
<dbReference type="Gene3D" id="3.40.50.720">
    <property type="entry name" value="NAD(P)-binding Rossmann-like Domain"/>
    <property type="match status" value="1"/>
</dbReference>
<keyword evidence="2" id="KW-0560">Oxidoreductase</keyword>
<sequence length="203" mass="20480">MRTLVIGATGLVGGAAADALEAYGDEVLRASKSSELAVDVTEPASIAALLDRVSTDGPLDAVVCAVGSVPFKPLADLAAEDYLAAFRGKVASQVDVARLATPHLVDGGSITLTTGVLAREPIRTGAAAALANGAVESYVVSAAAELPRGLRINAVSPTVLVEATGYHAFFPGFAQVSAAEVGQAFVKAVHGVRTGMIIALDGR</sequence>
<comment type="similarity">
    <text evidence="1">Belongs to the short-chain dehydrogenases/reductases (SDR) family.</text>
</comment>
<name>A0A1H2MNK7_9ACTN</name>
<evidence type="ECO:0000313" key="4">
    <source>
        <dbReference type="Proteomes" id="UP000198825"/>
    </source>
</evidence>
<protein>
    <submittedName>
        <fullName evidence="3">Enoyl-(Acyl carrier protein) reductase</fullName>
    </submittedName>
</protein>